<dbReference type="InterPro" id="IPR002938">
    <property type="entry name" value="FAD-bd"/>
</dbReference>
<dbReference type="NCBIfam" id="TIGR01988">
    <property type="entry name" value="Ubi-OHases"/>
    <property type="match status" value="1"/>
</dbReference>
<gene>
    <name evidence="9" type="ORF">K1J50_11595</name>
</gene>
<dbReference type="InterPro" id="IPR010971">
    <property type="entry name" value="UbiH/COQ6"/>
</dbReference>
<dbReference type="EMBL" id="JAHZUY010000031">
    <property type="protein sequence ID" value="MBW8270129.1"/>
    <property type="molecule type" value="Genomic_DNA"/>
</dbReference>
<dbReference type="Gene3D" id="3.50.50.60">
    <property type="entry name" value="FAD/NAD(P)-binding domain"/>
    <property type="match status" value="2"/>
</dbReference>
<name>A0ABS7F3E7_9PROT</name>
<dbReference type="PANTHER" id="PTHR43876:SF7">
    <property type="entry name" value="UBIQUINONE BIOSYNTHESIS MONOOXYGENASE COQ6, MITOCHONDRIAL"/>
    <property type="match status" value="1"/>
</dbReference>
<reference evidence="9 10" key="1">
    <citation type="submission" date="2021-08" db="EMBL/GenBank/DDBJ databases">
        <title>Caldovatus sediminis gen. nov., sp. nov., a moderately thermophilic bacterium isolated from a hot spring.</title>
        <authorList>
            <person name="Hu C.-J."/>
            <person name="Li W.-J."/>
            <person name="Xian W.-D."/>
        </authorList>
    </citation>
    <scope>NUCLEOTIDE SEQUENCE [LARGE SCALE GENOMIC DNA]</scope>
    <source>
        <strain evidence="9 10">SYSU G05006</strain>
    </source>
</reference>
<comment type="caution">
    <text evidence="9">The sequence shown here is derived from an EMBL/GenBank/DDBJ whole genome shotgun (WGS) entry which is preliminary data.</text>
</comment>
<dbReference type="InterPro" id="IPR051205">
    <property type="entry name" value="UbiH/COQ6_monooxygenase"/>
</dbReference>
<dbReference type="Proteomes" id="UP001519924">
    <property type="component" value="Unassembled WGS sequence"/>
</dbReference>
<keyword evidence="9" id="KW-0830">Ubiquinone</keyword>
<keyword evidence="10" id="KW-1185">Reference proteome</keyword>
<comment type="cofactor">
    <cofactor evidence="1">
        <name>FAD</name>
        <dbReference type="ChEBI" id="CHEBI:57692"/>
    </cofactor>
</comment>
<evidence type="ECO:0000313" key="9">
    <source>
        <dbReference type="EMBL" id="MBW8270129.1"/>
    </source>
</evidence>
<dbReference type="RefSeq" id="WP_220117876.1">
    <property type="nucleotide sequence ID" value="NZ_JAHZUY010000031.1"/>
</dbReference>
<keyword evidence="5" id="KW-0274">FAD</keyword>
<comment type="pathway">
    <text evidence="2">Cofactor biosynthesis; ubiquinone biosynthesis.</text>
</comment>
<evidence type="ECO:0000256" key="3">
    <source>
        <dbReference type="ARBA" id="ARBA00005349"/>
    </source>
</evidence>
<evidence type="ECO:0000313" key="10">
    <source>
        <dbReference type="Proteomes" id="UP001519924"/>
    </source>
</evidence>
<evidence type="ECO:0000256" key="2">
    <source>
        <dbReference type="ARBA" id="ARBA00004749"/>
    </source>
</evidence>
<keyword evidence="6" id="KW-0560">Oxidoreductase</keyword>
<dbReference type="PROSITE" id="PS01304">
    <property type="entry name" value="UBIH"/>
    <property type="match status" value="1"/>
</dbReference>
<keyword evidence="7" id="KW-0503">Monooxygenase</keyword>
<evidence type="ECO:0000256" key="5">
    <source>
        <dbReference type="ARBA" id="ARBA00022827"/>
    </source>
</evidence>
<accession>A0ABS7F3E7</accession>
<dbReference type="InterPro" id="IPR036188">
    <property type="entry name" value="FAD/NAD-bd_sf"/>
</dbReference>
<dbReference type="SUPFAM" id="SSF51905">
    <property type="entry name" value="FAD/NAD(P)-binding domain"/>
    <property type="match status" value="1"/>
</dbReference>
<evidence type="ECO:0000256" key="4">
    <source>
        <dbReference type="ARBA" id="ARBA00022630"/>
    </source>
</evidence>
<organism evidence="9 10">
    <name type="scientific">Caldovatus aquaticus</name>
    <dbReference type="NCBI Taxonomy" id="2865671"/>
    <lineage>
        <taxon>Bacteria</taxon>
        <taxon>Pseudomonadati</taxon>
        <taxon>Pseudomonadota</taxon>
        <taxon>Alphaproteobacteria</taxon>
        <taxon>Acetobacterales</taxon>
        <taxon>Roseomonadaceae</taxon>
        <taxon>Caldovatus</taxon>
    </lineage>
</organism>
<evidence type="ECO:0000256" key="6">
    <source>
        <dbReference type="ARBA" id="ARBA00023002"/>
    </source>
</evidence>
<dbReference type="InterPro" id="IPR018168">
    <property type="entry name" value="Ubi_Hdrlase_CS"/>
</dbReference>
<protein>
    <submittedName>
        <fullName evidence="9">UbiH/UbiF/VisC/COQ6 family ubiquinone biosynthesis hydroxylase</fullName>
    </submittedName>
</protein>
<evidence type="ECO:0000256" key="1">
    <source>
        <dbReference type="ARBA" id="ARBA00001974"/>
    </source>
</evidence>
<evidence type="ECO:0000259" key="8">
    <source>
        <dbReference type="Pfam" id="PF01494"/>
    </source>
</evidence>
<dbReference type="PANTHER" id="PTHR43876">
    <property type="entry name" value="UBIQUINONE BIOSYNTHESIS MONOOXYGENASE COQ6, MITOCHONDRIAL"/>
    <property type="match status" value="1"/>
</dbReference>
<feature type="domain" description="FAD-binding" evidence="8">
    <location>
        <begin position="11"/>
        <end position="359"/>
    </location>
</feature>
<comment type="similarity">
    <text evidence="3">Belongs to the UbiH/COQ6 family.</text>
</comment>
<evidence type="ECO:0000256" key="7">
    <source>
        <dbReference type="ARBA" id="ARBA00023033"/>
    </source>
</evidence>
<sequence>MRAMTSPPDDLAVCILGAGPVGATLAATLAAAGVPTAVIDRQPLPPMELPAFDGRAYAIALASRHVLDAAGVWERLPTPPCPIAEIRVADGRPGEPASRLTLHFTAAELGVPAFGWMIEARALRVALNARLPLLPNLRVFAPAEATVERNAQGATIRLAGGERLTARLVVGAEGRDSPLRRQARIPAARYDYGQIGLVGAIAHEKPHRNVALEQFLPSGPFAQLPLSGPGSFGTAAFPHASAIVWSERRALAERFLAMDDAAYGREIARRLGDHLGAVRPIGRRWSYPLSALHAARYVDTRLALVGDAAHGIHPIAGQGLNLGFRDVAALAELVIAAVRAGHDPGAPALLARYQAMRRPDSLLMLGATHALERLFGNDIGPLRLVRDLGIAAVDRIGPLKRFFARRAMGLGVTGGLLAPGGA</sequence>
<keyword evidence="4" id="KW-0285">Flavoprotein</keyword>
<dbReference type="Pfam" id="PF01494">
    <property type="entry name" value="FAD_binding_3"/>
    <property type="match status" value="1"/>
</dbReference>
<proteinExistence type="inferred from homology"/>
<dbReference type="PRINTS" id="PR00420">
    <property type="entry name" value="RNGMNOXGNASE"/>
</dbReference>